<dbReference type="Pfam" id="PF02737">
    <property type="entry name" value="3HCDH_N"/>
    <property type="match status" value="1"/>
</dbReference>
<dbReference type="GO" id="GO:0070403">
    <property type="term" value="F:NAD+ binding"/>
    <property type="evidence" value="ECO:0007669"/>
    <property type="project" value="InterPro"/>
</dbReference>
<feature type="domain" description="3-hydroxyacyl-CoA dehydrogenase NAD binding" evidence="12">
    <location>
        <begin position="15"/>
        <end position="199"/>
    </location>
</feature>
<evidence type="ECO:0000256" key="9">
    <source>
        <dbReference type="ARBA" id="ARBA00042709"/>
    </source>
</evidence>
<dbReference type="AlphaFoldDB" id="A0A857FNX3"/>
<evidence type="ECO:0000256" key="2">
    <source>
        <dbReference type="ARBA" id="ARBA00009463"/>
    </source>
</evidence>
<dbReference type="RefSeq" id="WP_159262378.1">
    <property type="nucleotide sequence ID" value="NZ_CP041348.1"/>
</dbReference>
<dbReference type="OrthoDB" id="9803287at2"/>
<keyword evidence="5" id="KW-0597">Phosphoprotein</keyword>
<dbReference type="Gene3D" id="3.40.50.720">
    <property type="entry name" value="NAD(P)-binding Rossmann-like Domain"/>
    <property type="match status" value="1"/>
</dbReference>
<evidence type="ECO:0000256" key="3">
    <source>
        <dbReference type="ARBA" id="ARBA00011738"/>
    </source>
</evidence>
<dbReference type="EMBL" id="CP041348">
    <property type="protein sequence ID" value="QHC36001.1"/>
    <property type="molecule type" value="Genomic_DNA"/>
</dbReference>
<dbReference type="InterPro" id="IPR006176">
    <property type="entry name" value="3-OHacyl-CoA_DH_NAD-bd"/>
</dbReference>
<dbReference type="InterPro" id="IPR036291">
    <property type="entry name" value="NAD(P)-bd_dom_sf"/>
</dbReference>
<evidence type="ECO:0000256" key="8">
    <source>
        <dbReference type="ARBA" id="ARBA00038962"/>
    </source>
</evidence>
<dbReference type="EC" id="1.1.1.45" evidence="8"/>
<dbReference type="SUPFAM" id="SSF51735">
    <property type="entry name" value="NAD(P)-binding Rossmann-fold domains"/>
    <property type="match status" value="1"/>
</dbReference>
<evidence type="ECO:0000313" key="14">
    <source>
        <dbReference type="Proteomes" id="UP000464674"/>
    </source>
</evidence>
<evidence type="ECO:0000256" key="4">
    <source>
        <dbReference type="ARBA" id="ARBA00022490"/>
    </source>
</evidence>
<accession>A0A857FNX3</accession>
<evidence type="ECO:0000259" key="11">
    <source>
        <dbReference type="Pfam" id="PF00725"/>
    </source>
</evidence>
<evidence type="ECO:0000256" key="10">
    <source>
        <dbReference type="PIRSR" id="PIRSR000105-1"/>
    </source>
</evidence>
<dbReference type="GO" id="GO:0005737">
    <property type="term" value="C:cytoplasm"/>
    <property type="evidence" value="ECO:0007669"/>
    <property type="project" value="UniProtKB-SubCell"/>
</dbReference>
<dbReference type="PANTHER" id="PTHR48075:SF1">
    <property type="entry name" value="LAMBDA-CRYSTALLIN HOMOLOG"/>
    <property type="match status" value="1"/>
</dbReference>
<sequence length="326" mass="35787">MTDITACPQPGVHRVLCLGVGRMAQGIALHYACRGTPVVLLDCRERTPAAFASRQATAWQELQEGWDLIARIGLRAESPALADLVTIRPLSDPALTFTAQDLVYECVPEEIAIKHETLRAISRRCDGASIIASTTSTIMVDDLSAAVVNPERFINAHWLNPAYIIPLVELSPGTRTDPAVTATLASHLRNVGKQTVTCRPSPGFIVPRLQALVMNEAARMVEEGVASAADIDRAVHYGFGFRFAEIGLLEFIDWGGCDILFHASAYLEHALHDPKFAAPPIIKENMAHHRRGLRDGTGFYNHTGRDTQAWREAVLRRLAARLKDMP</sequence>
<feature type="domain" description="3-hydroxyacyl-CoA dehydrogenase C-terminal" evidence="11">
    <location>
        <begin position="203"/>
        <end position="301"/>
    </location>
</feature>
<dbReference type="Gene3D" id="1.10.1040.10">
    <property type="entry name" value="N-(1-d-carboxylethyl)-l-norvaline Dehydrogenase, domain 2"/>
    <property type="match status" value="1"/>
</dbReference>
<comment type="subunit">
    <text evidence="3">Homodimer.</text>
</comment>
<dbReference type="GO" id="GO:0006631">
    <property type="term" value="P:fatty acid metabolic process"/>
    <property type="evidence" value="ECO:0007669"/>
    <property type="project" value="InterPro"/>
</dbReference>
<evidence type="ECO:0000256" key="1">
    <source>
        <dbReference type="ARBA" id="ARBA00004496"/>
    </source>
</evidence>
<evidence type="ECO:0000313" key="13">
    <source>
        <dbReference type="EMBL" id="QHC36001.1"/>
    </source>
</evidence>
<evidence type="ECO:0000256" key="6">
    <source>
        <dbReference type="ARBA" id="ARBA00023002"/>
    </source>
</evidence>
<evidence type="ECO:0000256" key="7">
    <source>
        <dbReference type="ARBA" id="ARBA00023027"/>
    </source>
</evidence>
<dbReference type="GO" id="GO:0050104">
    <property type="term" value="F:L-gulonate 3-dehydrogenase activity"/>
    <property type="evidence" value="ECO:0007669"/>
    <property type="project" value="UniProtKB-EC"/>
</dbReference>
<protein>
    <recommendedName>
        <fullName evidence="9">L-gulonate 3-dehydrogenase</fullName>
        <ecNumber evidence="8">1.1.1.45</ecNumber>
    </recommendedName>
    <alternativeName>
        <fullName evidence="9">L-gulonate 3-dehydrogenase</fullName>
    </alternativeName>
</protein>
<dbReference type="SUPFAM" id="SSF48179">
    <property type="entry name" value="6-phosphogluconate dehydrogenase C-terminal domain-like"/>
    <property type="match status" value="1"/>
</dbReference>
<dbReference type="InterPro" id="IPR013328">
    <property type="entry name" value="6PGD_dom2"/>
</dbReference>
<dbReference type="InterPro" id="IPR008927">
    <property type="entry name" value="6-PGluconate_DH-like_C_sf"/>
</dbReference>
<organism evidence="13 14">
    <name type="scientific">Komagataeibacter xylinus</name>
    <name type="common">Gluconacetobacter xylinus</name>
    <dbReference type="NCBI Taxonomy" id="28448"/>
    <lineage>
        <taxon>Bacteria</taxon>
        <taxon>Pseudomonadati</taxon>
        <taxon>Pseudomonadota</taxon>
        <taxon>Alphaproteobacteria</taxon>
        <taxon>Acetobacterales</taxon>
        <taxon>Acetobacteraceae</taxon>
        <taxon>Komagataeibacter</taxon>
    </lineage>
</organism>
<dbReference type="PIRSF" id="PIRSF000105">
    <property type="entry name" value="HCDH"/>
    <property type="match status" value="1"/>
</dbReference>
<evidence type="ECO:0000256" key="5">
    <source>
        <dbReference type="ARBA" id="ARBA00022553"/>
    </source>
</evidence>
<dbReference type="PANTHER" id="PTHR48075">
    <property type="entry name" value="3-HYDROXYACYL-COA DEHYDROGENASE FAMILY PROTEIN"/>
    <property type="match status" value="1"/>
</dbReference>
<reference evidence="13 14" key="1">
    <citation type="journal article" date="2020" name="Carbohydr. Polym.">
        <title>Characterization and optimization of production of bacterial cellulose from strain CGMCC 17276 based on whole-genome analysis.</title>
        <authorList>
            <person name="Lu T."/>
            <person name="Gao H."/>
            <person name="Liao B."/>
            <person name="Wu J."/>
            <person name="Zhang W."/>
            <person name="Huang J."/>
            <person name="Liu M."/>
            <person name="Huang J."/>
            <person name="Chang Z."/>
            <person name="Jin M."/>
            <person name="Yi Z."/>
            <person name="Jiang D."/>
        </authorList>
    </citation>
    <scope>NUCLEOTIDE SEQUENCE [LARGE SCALE GENOMIC DNA]</scope>
    <source>
        <strain evidence="13 14">CGMCC 17276</strain>
    </source>
</reference>
<gene>
    <name evidence="13" type="ORF">FMA36_11335</name>
</gene>
<name>A0A857FNX3_KOMXY</name>
<dbReference type="Pfam" id="PF00725">
    <property type="entry name" value="3HCDH"/>
    <property type="match status" value="1"/>
</dbReference>
<evidence type="ECO:0000259" key="12">
    <source>
        <dbReference type="Pfam" id="PF02737"/>
    </source>
</evidence>
<dbReference type="InterPro" id="IPR022694">
    <property type="entry name" value="3-OHacyl-CoA_DH"/>
</dbReference>
<dbReference type="Proteomes" id="UP000464674">
    <property type="component" value="Chromosome"/>
</dbReference>
<comment type="subcellular location">
    <subcellularLocation>
        <location evidence="1">Cytoplasm</location>
    </subcellularLocation>
</comment>
<proteinExistence type="inferred from homology"/>
<keyword evidence="7" id="KW-0520">NAD</keyword>
<comment type="similarity">
    <text evidence="2">Belongs to the 3-hydroxyacyl-CoA dehydrogenase family.</text>
</comment>
<feature type="site" description="Important for catalytic activity" evidence="10">
    <location>
        <position position="157"/>
    </location>
</feature>
<keyword evidence="4" id="KW-0963">Cytoplasm</keyword>
<keyword evidence="6" id="KW-0560">Oxidoreductase</keyword>
<dbReference type="InterPro" id="IPR006108">
    <property type="entry name" value="3HC_DH_C"/>
</dbReference>